<dbReference type="AlphaFoldDB" id="A0A9D1SYE4"/>
<evidence type="ECO:0000313" key="2">
    <source>
        <dbReference type="EMBL" id="HIV00822.1"/>
    </source>
</evidence>
<dbReference type="SUPFAM" id="SSF53300">
    <property type="entry name" value="vWA-like"/>
    <property type="match status" value="1"/>
</dbReference>
<dbReference type="Proteomes" id="UP000886891">
    <property type="component" value="Unassembled WGS sequence"/>
</dbReference>
<evidence type="ECO:0000313" key="3">
    <source>
        <dbReference type="Proteomes" id="UP000886891"/>
    </source>
</evidence>
<gene>
    <name evidence="2" type="ORF">IAB14_06900</name>
</gene>
<sequence>MNKNLTEMILIVDRSGSMAGLEADTVGGINALLEKQRKQEGELLVTTVLFDDRTEWLYDRTPGSRVEPLTDRQYYVRGSTALLDAMAEVINTISAGQRYARSEDRPARTIVAITTDGMENASRRYRYAEIKEMVEARKKEGWEFLFLGANIDAFGEAERIGIHRDCAVKSFADRAGTGAAFASINDAVSMMRRDVPLDGRWKKAVEEDAETRK</sequence>
<dbReference type="Pfam" id="PF05762">
    <property type="entry name" value="VWA_CoxE"/>
    <property type="match status" value="1"/>
</dbReference>
<dbReference type="InterPro" id="IPR036465">
    <property type="entry name" value="vWFA_dom_sf"/>
</dbReference>
<dbReference type="EMBL" id="DVOH01000057">
    <property type="protein sequence ID" value="HIV00822.1"/>
    <property type="molecule type" value="Genomic_DNA"/>
</dbReference>
<reference evidence="2" key="2">
    <citation type="journal article" date="2021" name="PeerJ">
        <title>Extensive microbial diversity within the chicken gut microbiome revealed by metagenomics and culture.</title>
        <authorList>
            <person name="Gilroy R."/>
            <person name="Ravi A."/>
            <person name="Getino M."/>
            <person name="Pursley I."/>
            <person name="Horton D.L."/>
            <person name="Alikhan N.F."/>
            <person name="Baker D."/>
            <person name="Gharbi K."/>
            <person name="Hall N."/>
            <person name="Watson M."/>
            <person name="Adriaenssens E.M."/>
            <person name="Foster-Nyarko E."/>
            <person name="Jarju S."/>
            <person name="Secka A."/>
            <person name="Antonio M."/>
            <person name="Oren A."/>
            <person name="Chaudhuri R.R."/>
            <person name="La Ragione R."/>
            <person name="Hildebrand F."/>
            <person name="Pallen M.J."/>
        </authorList>
    </citation>
    <scope>NUCLEOTIDE SEQUENCE</scope>
    <source>
        <strain evidence="2">23406</strain>
    </source>
</reference>
<comment type="caution">
    <text evidence="2">The sequence shown here is derived from an EMBL/GenBank/DDBJ whole genome shotgun (WGS) entry which is preliminary data.</text>
</comment>
<name>A0A9D1SYE4_9FIRM</name>
<protein>
    <submittedName>
        <fullName evidence="2">VWA domain-containing protein</fullName>
    </submittedName>
</protein>
<evidence type="ECO:0000259" key="1">
    <source>
        <dbReference type="PROSITE" id="PS50234"/>
    </source>
</evidence>
<proteinExistence type="predicted"/>
<organism evidence="2 3">
    <name type="scientific">Candidatus Stercoripulliclostridium merdipullorum</name>
    <dbReference type="NCBI Taxonomy" id="2840952"/>
    <lineage>
        <taxon>Bacteria</taxon>
        <taxon>Bacillati</taxon>
        <taxon>Bacillota</taxon>
        <taxon>Clostridia</taxon>
        <taxon>Eubacteriales</taxon>
        <taxon>Candidatus Stercoripulliclostridium</taxon>
    </lineage>
</organism>
<dbReference type="PROSITE" id="PS50234">
    <property type="entry name" value="VWFA"/>
    <property type="match status" value="1"/>
</dbReference>
<dbReference type="Gene3D" id="3.40.50.410">
    <property type="entry name" value="von Willebrand factor, type A domain"/>
    <property type="match status" value="1"/>
</dbReference>
<dbReference type="InterPro" id="IPR002035">
    <property type="entry name" value="VWF_A"/>
</dbReference>
<dbReference type="InterPro" id="IPR008912">
    <property type="entry name" value="Uncharacterised_CoxE"/>
</dbReference>
<accession>A0A9D1SYE4</accession>
<feature type="domain" description="VWFA" evidence="1">
    <location>
        <begin position="7"/>
        <end position="148"/>
    </location>
</feature>
<reference evidence="2" key="1">
    <citation type="submission" date="2020-10" db="EMBL/GenBank/DDBJ databases">
        <authorList>
            <person name="Gilroy R."/>
        </authorList>
    </citation>
    <scope>NUCLEOTIDE SEQUENCE</scope>
    <source>
        <strain evidence="2">23406</strain>
    </source>
</reference>